<dbReference type="PANTHER" id="PTHR19433:SF111">
    <property type="entry name" value="T CELL RECEPTOR ALPHA VARIABLE 4"/>
    <property type="match status" value="1"/>
</dbReference>
<feature type="transmembrane region" description="Helical" evidence="8">
    <location>
        <begin position="118"/>
        <end position="142"/>
    </location>
</feature>
<dbReference type="GO" id="GO:0009617">
    <property type="term" value="P:response to bacterium"/>
    <property type="evidence" value="ECO:0007669"/>
    <property type="project" value="TreeGrafter"/>
</dbReference>
<evidence type="ECO:0000259" key="9">
    <source>
        <dbReference type="PROSITE" id="PS50835"/>
    </source>
</evidence>
<dbReference type="Gene3D" id="2.60.40.10">
    <property type="entry name" value="Immunoglobulins"/>
    <property type="match status" value="1"/>
</dbReference>
<dbReference type="InterPro" id="IPR007110">
    <property type="entry name" value="Ig-like_dom"/>
</dbReference>
<dbReference type="InterPro" id="IPR036179">
    <property type="entry name" value="Ig-like_dom_sf"/>
</dbReference>
<keyword evidence="7" id="KW-0325">Glycoprotein</keyword>
<reference evidence="10" key="1">
    <citation type="submission" date="2025-08" db="UniProtKB">
        <authorList>
            <consortium name="Ensembl"/>
        </authorList>
    </citation>
    <scope>IDENTIFICATION</scope>
</reference>
<dbReference type="Pfam" id="PF07686">
    <property type="entry name" value="V-set"/>
    <property type="match status" value="1"/>
</dbReference>
<dbReference type="InterPro" id="IPR003599">
    <property type="entry name" value="Ig_sub"/>
</dbReference>
<organism evidence="10 11">
    <name type="scientific">Sander lucioperca</name>
    <name type="common">Pike-perch</name>
    <name type="synonym">Perca lucioperca</name>
    <dbReference type="NCBI Taxonomy" id="283035"/>
    <lineage>
        <taxon>Eukaryota</taxon>
        <taxon>Metazoa</taxon>
        <taxon>Chordata</taxon>
        <taxon>Craniata</taxon>
        <taxon>Vertebrata</taxon>
        <taxon>Euteleostomi</taxon>
        <taxon>Actinopterygii</taxon>
        <taxon>Neopterygii</taxon>
        <taxon>Teleostei</taxon>
        <taxon>Neoteleostei</taxon>
        <taxon>Acanthomorphata</taxon>
        <taxon>Eupercaria</taxon>
        <taxon>Perciformes</taxon>
        <taxon>Percoidei</taxon>
        <taxon>Percidae</taxon>
        <taxon>Luciopercinae</taxon>
        <taxon>Sander</taxon>
    </lineage>
</organism>
<evidence type="ECO:0000256" key="2">
    <source>
        <dbReference type="ARBA" id="ARBA00022475"/>
    </source>
</evidence>
<dbReference type="SMART" id="SM00409">
    <property type="entry name" value="IG"/>
    <property type="match status" value="1"/>
</dbReference>
<dbReference type="GO" id="GO:0005886">
    <property type="term" value="C:plasma membrane"/>
    <property type="evidence" value="ECO:0007669"/>
    <property type="project" value="UniProtKB-SubCell"/>
</dbReference>
<keyword evidence="8" id="KW-0812">Transmembrane</keyword>
<protein>
    <recommendedName>
        <fullName evidence="9">Ig-like domain-containing protein</fullName>
    </recommendedName>
</protein>
<evidence type="ECO:0000313" key="11">
    <source>
        <dbReference type="Proteomes" id="UP000694568"/>
    </source>
</evidence>
<evidence type="ECO:0000256" key="7">
    <source>
        <dbReference type="ARBA" id="ARBA00023180"/>
    </source>
</evidence>
<evidence type="ECO:0000313" key="10">
    <source>
        <dbReference type="Ensembl" id="ENSSLUP00000056009.1"/>
    </source>
</evidence>
<dbReference type="GeneTree" id="ENSGT00990000203919"/>
<dbReference type="InterPro" id="IPR013106">
    <property type="entry name" value="Ig_V-set"/>
</dbReference>
<keyword evidence="11" id="KW-1185">Reference proteome</keyword>
<dbReference type="Proteomes" id="UP000694568">
    <property type="component" value="Unplaced"/>
</dbReference>
<proteinExistence type="predicted"/>
<feature type="domain" description="Ig-like" evidence="9">
    <location>
        <begin position="1"/>
        <end position="92"/>
    </location>
</feature>
<evidence type="ECO:0000256" key="4">
    <source>
        <dbReference type="ARBA" id="ARBA00022859"/>
    </source>
</evidence>
<keyword evidence="3" id="KW-0732">Signal</keyword>
<evidence type="ECO:0000256" key="6">
    <source>
        <dbReference type="ARBA" id="ARBA00023157"/>
    </source>
</evidence>
<sequence>DDLSESQTVEVQPGEDVTLLCSNFSSTPSQIYWFRAVKRSQPRCVSFMFRAPEPARLCDGFQNGKFEMTSNMSAVFLQITQVNSSDSGLYFCGYIVTKDKVIVDATYLEVQGKSVVKFGLLTSVILLGLILFLVPVIIGLVVKIRKFHTGASKVPISRRVPLKSQLHFHN</sequence>
<accession>A0A8D0AIB1</accession>
<evidence type="ECO:0000256" key="5">
    <source>
        <dbReference type="ARBA" id="ARBA00023136"/>
    </source>
</evidence>
<name>A0A8D0AIB1_SANLU</name>
<keyword evidence="6" id="KW-1015">Disulfide bond</keyword>
<comment type="subcellular location">
    <subcellularLocation>
        <location evidence="1">Cell membrane</location>
    </subcellularLocation>
</comment>
<keyword evidence="2" id="KW-1003">Cell membrane</keyword>
<dbReference type="SUPFAM" id="SSF48726">
    <property type="entry name" value="Immunoglobulin"/>
    <property type="match status" value="1"/>
</dbReference>
<keyword evidence="8" id="KW-1133">Transmembrane helix</keyword>
<dbReference type="AlphaFoldDB" id="A0A8D0AIB1"/>
<keyword evidence="4" id="KW-0391">Immunity</keyword>
<keyword evidence="5 8" id="KW-0472">Membrane</keyword>
<dbReference type="PANTHER" id="PTHR19433">
    <property type="entry name" value="T-CELL RECEPTOR ALPHA CHAIN V REGION-RELATED"/>
    <property type="match status" value="1"/>
</dbReference>
<evidence type="ECO:0000256" key="1">
    <source>
        <dbReference type="ARBA" id="ARBA00004236"/>
    </source>
</evidence>
<dbReference type="PROSITE" id="PS50835">
    <property type="entry name" value="IG_LIKE"/>
    <property type="match status" value="1"/>
</dbReference>
<evidence type="ECO:0000256" key="8">
    <source>
        <dbReference type="SAM" id="Phobius"/>
    </source>
</evidence>
<dbReference type="InterPro" id="IPR052051">
    <property type="entry name" value="TCR_complex_component"/>
</dbReference>
<reference evidence="10" key="2">
    <citation type="submission" date="2025-09" db="UniProtKB">
        <authorList>
            <consortium name="Ensembl"/>
        </authorList>
    </citation>
    <scope>IDENTIFICATION</scope>
</reference>
<dbReference type="InterPro" id="IPR013783">
    <property type="entry name" value="Ig-like_fold"/>
</dbReference>
<dbReference type="Ensembl" id="ENSSLUT00000057645.1">
    <property type="protein sequence ID" value="ENSSLUP00000056009.1"/>
    <property type="gene ID" value="ENSSLUG00000024185.1"/>
</dbReference>
<dbReference type="GO" id="GO:0002376">
    <property type="term" value="P:immune system process"/>
    <property type="evidence" value="ECO:0007669"/>
    <property type="project" value="UniProtKB-KW"/>
</dbReference>
<evidence type="ECO:0000256" key="3">
    <source>
        <dbReference type="ARBA" id="ARBA00022729"/>
    </source>
</evidence>